<organism evidence="8 9">
    <name type="scientific">Pelobacter propionicus (strain DSM 2379 / NBRC 103807 / OttBd1)</name>
    <dbReference type="NCBI Taxonomy" id="338966"/>
    <lineage>
        <taxon>Bacteria</taxon>
        <taxon>Pseudomonadati</taxon>
        <taxon>Thermodesulfobacteriota</taxon>
        <taxon>Desulfuromonadia</taxon>
        <taxon>Desulfuromonadales</taxon>
        <taxon>Desulfuromonadaceae</taxon>
        <taxon>Pelobacter</taxon>
    </lineage>
</organism>
<sequence length="268" mass="30405">MMSKFFFYCTLVLYGGATLAYLIYLLRTTPLLATWAHRLISAGFIAHLLSTIHRAVLTGQLPLTSMHESLSFFSLAIVGAFIFFERSYRVAILGSFVTPLALLAIIASSALPDEIRHISPILRSNWFWGHALMAFISYAAFTITFATSAMYLLQEHFLKRKRFGALFRKLPSLEIMDDISYRCLTIGFPLLTLAIISGAIWSVQAGGNYWNWADRKQVWSMITWFIYAALLHGRLTTGWRGRRAALLSILGFIVLLITFFGMRHSVTW</sequence>
<dbReference type="HOGENOM" id="CLU_049710_2_2_7"/>
<dbReference type="PANTHER" id="PTHR30071:SF1">
    <property type="entry name" value="CYTOCHROME B_B6 PROTEIN-RELATED"/>
    <property type="match status" value="1"/>
</dbReference>
<evidence type="ECO:0000256" key="6">
    <source>
        <dbReference type="SAM" id="Phobius"/>
    </source>
</evidence>
<dbReference type="GO" id="GO:0017004">
    <property type="term" value="P:cytochrome complex assembly"/>
    <property type="evidence" value="ECO:0007669"/>
    <property type="project" value="UniProtKB-KW"/>
</dbReference>
<feature type="transmembrane region" description="Helical" evidence="6">
    <location>
        <begin position="179"/>
        <end position="203"/>
    </location>
</feature>
<feature type="transmembrane region" description="Helical" evidence="6">
    <location>
        <begin position="69"/>
        <end position="84"/>
    </location>
</feature>
<dbReference type="Pfam" id="PF01578">
    <property type="entry name" value="Cytochrom_C_asm"/>
    <property type="match status" value="1"/>
</dbReference>
<reference evidence="8 9" key="1">
    <citation type="submission" date="2006-10" db="EMBL/GenBank/DDBJ databases">
        <title>Complete sequence of chromosome of Pelobacter propionicus DSM 2379.</title>
        <authorList>
            <consortium name="US DOE Joint Genome Institute"/>
            <person name="Copeland A."/>
            <person name="Lucas S."/>
            <person name="Lapidus A."/>
            <person name="Barry K."/>
            <person name="Detter J.C."/>
            <person name="Glavina del Rio T."/>
            <person name="Hammon N."/>
            <person name="Israni S."/>
            <person name="Dalin E."/>
            <person name="Tice H."/>
            <person name="Pitluck S."/>
            <person name="Saunders E."/>
            <person name="Brettin T."/>
            <person name="Bruce D."/>
            <person name="Han C."/>
            <person name="Tapia R."/>
            <person name="Schmutz J."/>
            <person name="Larimer F."/>
            <person name="Land M."/>
            <person name="Hauser L."/>
            <person name="Kyrpides N."/>
            <person name="Kim E."/>
            <person name="Lovley D."/>
            <person name="Richardson P."/>
        </authorList>
    </citation>
    <scope>NUCLEOTIDE SEQUENCE [LARGE SCALE GENOMIC DNA]</scope>
    <source>
        <strain evidence="9">DSM 2379 / NBRC 103807 / OttBd1</strain>
    </source>
</reference>
<keyword evidence="5 6" id="KW-0472">Membrane</keyword>
<evidence type="ECO:0000256" key="3">
    <source>
        <dbReference type="ARBA" id="ARBA00022748"/>
    </source>
</evidence>
<dbReference type="KEGG" id="ppd:Ppro_3378"/>
<evidence type="ECO:0000256" key="1">
    <source>
        <dbReference type="ARBA" id="ARBA00004141"/>
    </source>
</evidence>
<feature type="domain" description="Cytochrome c assembly protein" evidence="7">
    <location>
        <begin position="67"/>
        <end position="263"/>
    </location>
</feature>
<feature type="transmembrane region" description="Helical" evidence="6">
    <location>
        <begin position="131"/>
        <end position="153"/>
    </location>
</feature>
<dbReference type="GO" id="GO:0020037">
    <property type="term" value="F:heme binding"/>
    <property type="evidence" value="ECO:0007669"/>
    <property type="project" value="InterPro"/>
</dbReference>
<keyword evidence="2 6" id="KW-0812">Transmembrane</keyword>
<keyword evidence="9" id="KW-1185">Reference proteome</keyword>
<name>A1AUF0_PELPD</name>
<dbReference type="eggNOG" id="COG0755">
    <property type="taxonomic scope" value="Bacteria"/>
</dbReference>
<keyword evidence="4 6" id="KW-1133">Transmembrane helix</keyword>
<gene>
    <name evidence="8" type="ordered locus">Ppro_3378</name>
</gene>
<proteinExistence type="predicted"/>
<dbReference type="GO" id="GO:0005886">
    <property type="term" value="C:plasma membrane"/>
    <property type="evidence" value="ECO:0007669"/>
    <property type="project" value="TreeGrafter"/>
</dbReference>
<dbReference type="Proteomes" id="UP000006732">
    <property type="component" value="Chromosome"/>
</dbReference>
<dbReference type="STRING" id="338966.Ppro_3378"/>
<dbReference type="PANTHER" id="PTHR30071">
    <property type="entry name" value="HEME EXPORTER PROTEIN C"/>
    <property type="match status" value="1"/>
</dbReference>
<dbReference type="NCBIfam" id="TIGR03144">
    <property type="entry name" value="cytochr_II_ccsB"/>
    <property type="match status" value="1"/>
</dbReference>
<feature type="transmembrane region" description="Helical" evidence="6">
    <location>
        <begin position="6"/>
        <end position="26"/>
    </location>
</feature>
<feature type="transmembrane region" description="Helical" evidence="6">
    <location>
        <begin position="91"/>
        <end position="111"/>
    </location>
</feature>
<protein>
    <submittedName>
        <fullName evidence="8">Cytochrome c assembly protein</fullName>
    </submittedName>
</protein>
<evidence type="ECO:0000256" key="5">
    <source>
        <dbReference type="ARBA" id="ARBA00023136"/>
    </source>
</evidence>
<dbReference type="InterPro" id="IPR002541">
    <property type="entry name" value="Cyt_c_assembly"/>
</dbReference>
<dbReference type="InterPro" id="IPR017562">
    <property type="entry name" value="Cyt_c_biogenesis_CcsA"/>
</dbReference>
<dbReference type="InterPro" id="IPR045062">
    <property type="entry name" value="Cyt_c_biogenesis_CcsA/CcmC"/>
</dbReference>
<keyword evidence="3" id="KW-0201">Cytochrome c-type biogenesis</keyword>
<feature type="transmembrane region" description="Helical" evidence="6">
    <location>
        <begin position="244"/>
        <end position="262"/>
    </location>
</feature>
<dbReference type="EMBL" id="CP000482">
    <property type="protein sequence ID" value="ABL00971.1"/>
    <property type="molecule type" value="Genomic_DNA"/>
</dbReference>
<evidence type="ECO:0000313" key="8">
    <source>
        <dbReference type="EMBL" id="ABL00971.1"/>
    </source>
</evidence>
<feature type="transmembrane region" description="Helical" evidence="6">
    <location>
        <begin position="218"/>
        <end position="237"/>
    </location>
</feature>
<dbReference type="AlphaFoldDB" id="A1AUF0"/>
<evidence type="ECO:0000256" key="2">
    <source>
        <dbReference type="ARBA" id="ARBA00022692"/>
    </source>
</evidence>
<evidence type="ECO:0000259" key="7">
    <source>
        <dbReference type="Pfam" id="PF01578"/>
    </source>
</evidence>
<evidence type="ECO:0000313" key="9">
    <source>
        <dbReference type="Proteomes" id="UP000006732"/>
    </source>
</evidence>
<evidence type="ECO:0000256" key="4">
    <source>
        <dbReference type="ARBA" id="ARBA00022989"/>
    </source>
</evidence>
<accession>A1AUF0</accession>
<comment type="subcellular location">
    <subcellularLocation>
        <location evidence="1">Membrane</location>
        <topology evidence="1">Multi-pass membrane protein</topology>
    </subcellularLocation>
</comment>